<evidence type="ECO:0000259" key="3">
    <source>
        <dbReference type="Pfam" id="PF25917"/>
    </source>
</evidence>
<dbReference type="PANTHER" id="PTHR30469:SF11">
    <property type="entry name" value="BLL4320 PROTEIN"/>
    <property type="match status" value="1"/>
</dbReference>
<dbReference type="Gene3D" id="1.10.287.470">
    <property type="entry name" value="Helix hairpin bin"/>
    <property type="match status" value="1"/>
</dbReference>
<dbReference type="RefSeq" id="WP_088921169.1">
    <property type="nucleotide sequence ID" value="NZ_CP018632.1"/>
</dbReference>
<dbReference type="Gene3D" id="2.40.50.100">
    <property type="match status" value="1"/>
</dbReference>
<comment type="similarity">
    <text evidence="1">Belongs to the membrane fusion protein (MFP) (TC 8.A.1) family.</text>
</comment>
<organism evidence="5 6">
    <name type="scientific">Granulosicoccus antarcticus IMCC3135</name>
    <dbReference type="NCBI Taxonomy" id="1192854"/>
    <lineage>
        <taxon>Bacteria</taxon>
        <taxon>Pseudomonadati</taxon>
        <taxon>Pseudomonadota</taxon>
        <taxon>Gammaproteobacteria</taxon>
        <taxon>Chromatiales</taxon>
        <taxon>Granulosicoccaceae</taxon>
        <taxon>Granulosicoccus</taxon>
    </lineage>
</organism>
<keyword evidence="6" id="KW-1185">Reference proteome</keyword>
<dbReference type="InterPro" id="IPR058624">
    <property type="entry name" value="MdtA-like_HH"/>
</dbReference>
<reference evidence="5 6" key="1">
    <citation type="submission" date="2016-12" db="EMBL/GenBank/DDBJ databases">
        <authorList>
            <person name="Song W.-J."/>
            <person name="Kurnit D.M."/>
        </authorList>
    </citation>
    <scope>NUCLEOTIDE SEQUENCE [LARGE SCALE GENOMIC DNA]</scope>
    <source>
        <strain evidence="5 6">IMCC3135</strain>
    </source>
</reference>
<evidence type="ECO:0000313" key="6">
    <source>
        <dbReference type="Proteomes" id="UP000250079"/>
    </source>
</evidence>
<sequence>MIKRILFSLLGLVVIVFALAGTKVLQFKDMGAAGAAATMPPTAVTAIDVQAADWETTITAIGTLEAAQGVVITADLSGRVSELFFDGGERVEAGDVLVQQETSTEDAQLSAAESDMALAKSNLDRISRLYKSQVVSRSEYDAARSQSSAAQAQLDNITASLAKKKITAPFAGRLGLRLVDIGQDLSQGVGIVSLQAFDPMRVNFSLPQKALANVTDGLNVRVSTDAVPGRLFTGKITAINTEIDSSTRTVRTQATLNVKADDGSASPVLLPGMYANVEVVLPDTRAVLIVPLTSVSFATYGDSVFILEKNDNDELVANQKFVQLGERRGDFVEVKQGLEPGQSVANDGVFKLRTGAVVSVKEGGSEPSLAPQPDNS</sequence>
<evidence type="ECO:0000259" key="4">
    <source>
        <dbReference type="Pfam" id="PF25954"/>
    </source>
</evidence>
<evidence type="ECO:0000256" key="1">
    <source>
        <dbReference type="ARBA" id="ARBA00009477"/>
    </source>
</evidence>
<proteinExistence type="inferred from homology"/>
<dbReference type="InterPro" id="IPR058625">
    <property type="entry name" value="MdtA-like_BSH"/>
</dbReference>
<dbReference type="Pfam" id="PF25954">
    <property type="entry name" value="Beta-barrel_RND_2"/>
    <property type="match status" value="1"/>
</dbReference>
<dbReference type="Pfam" id="PF25917">
    <property type="entry name" value="BSH_RND"/>
    <property type="match status" value="1"/>
</dbReference>
<feature type="domain" description="CusB-like beta-barrel" evidence="4">
    <location>
        <begin position="202"/>
        <end position="279"/>
    </location>
</feature>
<dbReference type="Gene3D" id="2.40.30.170">
    <property type="match status" value="1"/>
</dbReference>
<dbReference type="PANTHER" id="PTHR30469">
    <property type="entry name" value="MULTIDRUG RESISTANCE PROTEIN MDTA"/>
    <property type="match status" value="1"/>
</dbReference>
<dbReference type="GO" id="GO:1990281">
    <property type="term" value="C:efflux pump complex"/>
    <property type="evidence" value="ECO:0007669"/>
    <property type="project" value="TreeGrafter"/>
</dbReference>
<dbReference type="FunFam" id="2.40.30.170:FF:000010">
    <property type="entry name" value="Efflux RND transporter periplasmic adaptor subunit"/>
    <property type="match status" value="1"/>
</dbReference>
<dbReference type="InterPro" id="IPR058792">
    <property type="entry name" value="Beta-barrel_RND_2"/>
</dbReference>
<protein>
    <submittedName>
        <fullName evidence="5">Multidrug resistance protein MdtA</fullName>
    </submittedName>
</protein>
<name>A0A2Z2P0U5_9GAMM</name>
<gene>
    <name evidence="5" type="primary">mdtA_5</name>
    <name evidence="5" type="ORF">IMCC3135_31740</name>
</gene>
<feature type="domain" description="Multidrug resistance protein MdtA-like barrel-sandwich hybrid" evidence="3">
    <location>
        <begin position="70"/>
        <end position="188"/>
    </location>
</feature>
<dbReference type="OrthoDB" id="9806939at2"/>
<dbReference type="SUPFAM" id="SSF111369">
    <property type="entry name" value="HlyD-like secretion proteins"/>
    <property type="match status" value="1"/>
</dbReference>
<dbReference type="NCBIfam" id="TIGR01730">
    <property type="entry name" value="RND_mfp"/>
    <property type="match status" value="1"/>
</dbReference>
<feature type="domain" description="Multidrug resistance protein MdtA-like alpha-helical hairpin" evidence="2">
    <location>
        <begin position="106"/>
        <end position="166"/>
    </location>
</feature>
<evidence type="ECO:0000259" key="2">
    <source>
        <dbReference type="Pfam" id="PF25876"/>
    </source>
</evidence>
<evidence type="ECO:0000313" key="5">
    <source>
        <dbReference type="EMBL" id="ASJ76395.1"/>
    </source>
</evidence>
<accession>A0A2Z2P0U5</accession>
<dbReference type="KEGG" id="gai:IMCC3135_31740"/>
<dbReference type="GO" id="GO:0015562">
    <property type="term" value="F:efflux transmembrane transporter activity"/>
    <property type="evidence" value="ECO:0007669"/>
    <property type="project" value="TreeGrafter"/>
</dbReference>
<dbReference type="EMBL" id="CP018632">
    <property type="protein sequence ID" value="ASJ76395.1"/>
    <property type="molecule type" value="Genomic_DNA"/>
</dbReference>
<dbReference type="Gene3D" id="2.40.420.20">
    <property type="match status" value="1"/>
</dbReference>
<dbReference type="Pfam" id="PF25876">
    <property type="entry name" value="HH_MFP_RND"/>
    <property type="match status" value="1"/>
</dbReference>
<dbReference type="InterPro" id="IPR006143">
    <property type="entry name" value="RND_pump_MFP"/>
</dbReference>
<dbReference type="AlphaFoldDB" id="A0A2Z2P0U5"/>
<dbReference type="Proteomes" id="UP000250079">
    <property type="component" value="Chromosome"/>
</dbReference>